<evidence type="ECO:0000313" key="2">
    <source>
        <dbReference type="EMBL" id="CAG2229904.1"/>
    </source>
</evidence>
<sequence length="172" mass="19942">MHGFNKYRKGRRHRPSNENQIAPGNIGPVEIEEQVYDLIDENNMNESRNIINDANVNGYLEVVDRNSNSESSVDEKDDSENYLNPYESFAKTGYRFEYKNNHPNDSSCSTIESGNDEVERTNEVYLNVYEPLIGNRQLINHAYEIPVIYNAMKCKTVNSFSFIRIVDDKTHH</sequence>
<dbReference type="AlphaFoldDB" id="A0A8S3TEI2"/>
<evidence type="ECO:0000256" key="1">
    <source>
        <dbReference type="SAM" id="MobiDB-lite"/>
    </source>
</evidence>
<dbReference type="EMBL" id="CAJPWZ010002038">
    <property type="protein sequence ID" value="CAG2229904.1"/>
    <property type="molecule type" value="Genomic_DNA"/>
</dbReference>
<reference evidence="2" key="1">
    <citation type="submission" date="2021-03" db="EMBL/GenBank/DDBJ databases">
        <authorList>
            <person name="Bekaert M."/>
        </authorList>
    </citation>
    <scope>NUCLEOTIDE SEQUENCE</scope>
</reference>
<organism evidence="2 3">
    <name type="scientific">Mytilus edulis</name>
    <name type="common">Blue mussel</name>
    <dbReference type="NCBI Taxonomy" id="6550"/>
    <lineage>
        <taxon>Eukaryota</taxon>
        <taxon>Metazoa</taxon>
        <taxon>Spiralia</taxon>
        <taxon>Lophotrochozoa</taxon>
        <taxon>Mollusca</taxon>
        <taxon>Bivalvia</taxon>
        <taxon>Autobranchia</taxon>
        <taxon>Pteriomorphia</taxon>
        <taxon>Mytilida</taxon>
        <taxon>Mytiloidea</taxon>
        <taxon>Mytilidae</taxon>
        <taxon>Mytilinae</taxon>
        <taxon>Mytilus</taxon>
    </lineage>
</organism>
<feature type="compositionally biased region" description="Basic residues" evidence="1">
    <location>
        <begin position="1"/>
        <end position="14"/>
    </location>
</feature>
<gene>
    <name evidence="2" type="ORF">MEDL_42702</name>
</gene>
<keyword evidence="3" id="KW-1185">Reference proteome</keyword>
<name>A0A8S3TEI2_MYTED</name>
<accession>A0A8S3TEI2</accession>
<dbReference type="Proteomes" id="UP000683360">
    <property type="component" value="Unassembled WGS sequence"/>
</dbReference>
<evidence type="ECO:0000313" key="3">
    <source>
        <dbReference type="Proteomes" id="UP000683360"/>
    </source>
</evidence>
<proteinExistence type="predicted"/>
<protein>
    <submittedName>
        <fullName evidence="2">Uncharacterized protein</fullName>
    </submittedName>
</protein>
<dbReference type="OrthoDB" id="10346483at2759"/>
<feature type="region of interest" description="Disordered" evidence="1">
    <location>
        <begin position="1"/>
        <end position="28"/>
    </location>
</feature>
<comment type="caution">
    <text evidence="2">The sequence shown here is derived from an EMBL/GenBank/DDBJ whole genome shotgun (WGS) entry which is preliminary data.</text>
</comment>